<proteinExistence type="inferred from homology"/>
<dbReference type="Gene3D" id="1.10.472.10">
    <property type="entry name" value="Cyclin-like"/>
    <property type="match status" value="2"/>
</dbReference>
<dbReference type="PIRSF" id="PIRSF036580">
    <property type="entry name" value="Cyclin_L"/>
    <property type="match status" value="1"/>
</dbReference>
<dbReference type="InterPro" id="IPR036915">
    <property type="entry name" value="Cyclin-like_sf"/>
</dbReference>
<evidence type="ECO:0000313" key="3">
    <source>
        <dbReference type="EMBL" id="KAJ5078717.1"/>
    </source>
</evidence>
<dbReference type="InterPro" id="IPR043198">
    <property type="entry name" value="Cyclin/Ssn8"/>
</dbReference>
<dbReference type="Pfam" id="PF21797">
    <property type="entry name" value="CycT2-like_C"/>
    <property type="match status" value="1"/>
</dbReference>
<comment type="similarity">
    <text evidence="1">Belongs to the cyclin family.</text>
</comment>
<dbReference type="OrthoDB" id="10264655at2759"/>
<dbReference type="OMA" id="WEDVWSV"/>
<dbReference type="AlphaFoldDB" id="A0A9Q0RG07"/>
<dbReference type="InterPro" id="IPR013763">
    <property type="entry name" value="Cyclin-like_dom"/>
</dbReference>
<dbReference type="GO" id="GO:0016538">
    <property type="term" value="F:cyclin-dependent protein serine/threonine kinase regulator activity"/>
    <property type="evidence" value="ECO:0007669"/>
    <property type="project" value="InterPro"/>
</dbReference>
<evidence type="ECO:0000256" key="1">
    <source>
        <dbReference type="RuleBase" id="RU000383"/>
    </source>
</evidence>
<dbReference type="SMART" id="SM00385">
    <property type="entry name" value="CYCLIN"/>
    <property type="match status" value="2"/>
</dbReference>
<gene>
    <name evidence="3" type="ORF">M0811_14742</name>
</gene>
<dbReference type="Proteomes" id="UP001149090">
    <property type="component" value="Unassembled WGS sequence"/>
</dbReference>
<dbReference type="GO" id="GO:0006357">
    <property type="term" value="P:regulation of transcription by RNA polymerase II"/>
    <property type="evidence" value="ECO:0007669"/>
    <property type="project" value="InterPro"/>
</dbReference>
<sequence>MENHIILSTEKLLNTPSNKDGVSDEDERKIRVYGAILIRKIGLILKLPHYTIATAQTIFQRFYYTKSIKRIEVKVISMASVFLASKIDETPRRIVHIINSFIHVQQLEENQQIHPIDPYSQEYTDISSEIVKGESYMLHQFGFVIQVEHPFKFLLNYCNSLECSQELTQTAWNILNDSYLTTICVQFPPEVIASSCIYFASRLIDEEIVRNVEWYKLFGTTMDEILDVSLELMLLYLQNIESPKYIQFSDEK</sequence>
<dbReference type="EMBL" id="JAPDFW010000047">
    <property type="protein sequence ID" value="KAJ5078717.1"/>
    <property type="molecule type" value="Genomic_DNA"/>
</dbReference>
<name>A0A9Q0RG07_ANAIG</name>
<dbReference type="SUPFAM" id="SSF47954">
    <property type="entry name" value="Cyclin-like"/>
    <property type="match status" value="2"/>
</dbReference>
<reference evidence="3" key="1">
    <citation type="submission" date="2022-10" db="EMBL/GenBank/DDBJ databases">
        <title>Novel sulphate-reducing endosymbionts in the free-living metamonad Anaeramoeba.</title>
        <authorList>
            <person name="Jerlstrom-Hultqvist J."/>
            <person name="Cepicka I."/>
            <person name="Gallot-Lavallee L."/>
            <person name="Salas-Leiva D."/>
            <person name="Curtis B.A."/>
            <person name="Zahonova K."/>
            <person name="Pipaliya S."/>
            <person name="Dacks J."/>
            <person name="Roger A.J."/>
        </authorList>
    </citation>
    <scope>NUCLEOTIDE SEQUENCE</scope>
    <source>
        <strain evidence="3">BMAN</strain>
    </source>
</reference>
<feature type="domain" description="Cyclin-like" evidence="2">
    <location>
        <begin position="152"/>
        <end position="234"/>
    </location>
</feature>
<evidence type="ECO:0000259" key="2">
    <source>
        <dbReference type="SMART" id="SM00385"/>
    </source>
</evidence>
<organism evidence="3 4">
    <name type="scientific">Anaeramoeba ignava</name>
    <name type="common">Anaerobic marine amoeba</name>
    <dbReference type="NCBI Taxonomy" id="1746090"/>
    <lineage>
        <taxon>Eukaryota</taxon>
        <taxon>Metamonada</taxon>
        <taxon>Anaeramoebidae</taxon>
        <taxon>Anaeramoeba</taxon>
    </lineage>
</organism>
<accession>A0A9Q0RG07</accession>
<comment type="caution">
    <text evidence="3">The sequence shown here is derived from an EMBL/GenBank/DDBJ whole genome shotgun (WGS) entry which is preliminary data.</text>
</comment>
<dbReference type="CDD" id="cd20532">
    <property type="entry name" value="CYCLIN_CCNL_rpt1"/>
    <property type="match status" value="1"/>
</dbReference>
<dbReference type="Pfam" id="PF00134">
    <property type="entry name" value="Cyclin_N"/>
    <property type="match status" value="1"/>
</dbReference>
<keyword evidence="1" id="KW-0195">Cyclin</keyword>
<feature type="domain" description="Cyclin-like" evidence="2">
    <location>
        <begin position="36"/>
        <end position="139"/>
    </location>
</feature>
<dbReference type="InterPro" id="IPR006671">
    <property type="entry name" value="Cyclin_N"/>
</dbReference>
<protein>
    <recommendedName>
        <fullName evidence="2">Cyclin-like domain-containing protein</fullName>
    </recommendedName>
</protein>
<evidence type="ECO:0000313" key="4">
    <source>
        <dbReference type="Proteomes" id="UP001149090"/>
    </source>
</evidence>
<keyword evidence="4" id="KW-1185">Reference proteome</keyword>
<dbReference type="CDD" id="cd20533">
    <property type="entry name" value="CYCLIN_CCNL_rpt2"/>
    <property type="match status" value="1"/>
</dbReference>
<dbReference type="PANTHER" id="PTHR10026">
    <property type="entry name" value="CYCLIN"/>
    <property type="match status" value="1"/>
</dbReference>